<feature type="domain" description="C2H2-type" evidence="2">
    <location>
        <begin position="1234"/>
        <end position="1257"/>
    </location>
</feature>
<dbReference type="Proteomes" id="UP001375240">
    <property type="component" value="Unassembled WGS sequence"/>
</dbReference>
<feature type="compositionally biased region" description="Low complexity" evidence="1">
    <location>
        <begin position="578"/>
        <end position="589"/>
    </location>
</feature>
<feature type="region of interest" description="Disordered" evidence="1">
    <location>
        <begin position="298"/>
        <end position="510"/>
    </location>
</feature>
<evidence type="ECO:0000259" key="2">
    <source>
        <dbReference type="PROSITE" id="PS00028"/>
    </source>
</evidence>
<feature type="compositionally biased region" description="Basic residues" evidence="1">
    <location>
        <begin position="856"/>
        <end position="868"/>
    </location>
</feature>
<reference evidence="3 4" key="1">
    <citation type="submission" date="2019-10" db="EMBL/GenBank/DDBJ databases">
        <authorList>
            <person name="Palmer J.M."/>
        </authorList>
    </citation>
    <scope>NUCLEOTIDE SEQUENCE [LARGE SCALE GENOMIC DNA]</scope>
    <source>
        <strain evidence="3 4">TWF696</strain>
    </source>
</reference>
<keyword evidence="4" id="KW-1185">Reference proteome</keyword>
<feature type="region of interest" description="Disordered" evidence="1">
    <location>
        <begin position="969"/>
        <end position="1008"/>
    </location>
</feature>
<feature type="compositionally biased region" description="Pro residues" evidence="1">
    <location>
        <begin position="988"/>
        <end position="998"/>
    </location>
</feature>
<feature type="compositionally biased region" description="Polar residues" evidence="1">
    <location>
        <begin position="255"/>
        <end position="266"/>
    </location>
</feature>
<comment type="caution">
    <text evidence="3">The sequence shown here is derived from an EMBL/GenBank/DDBJ whole genome shotgun (WGS) entry which is preliminary data.</text>
</comment>
<name>A0AAV9UV52_9PEZI</name>
<dbReference type="PROSITE" id="PS00028">
    <property type="entry name" value="ZINC_FINGER_C2H2_1"/>
    <property type="match status" value="1"/>
</dbReference>
<feature type="compositionally biased region" description="Polar residues" evidence="1">
    <location>
        <begin position="215"/>
        <end position="247"/>
    </location>
</feature>
<feature type="compositionally biased region" description="Polar residues" evidence="1">
    <location>
        <begin position="356"/>
        <end position="387"/>
    </location>
</feature>
<dbReference type="EMBL" id="JAVHNQ010000004">
    <property type="protein sequence ID" value="KAK6349509.1"/>
    <property type="molecule type" value="Genomic_DNA"/>
</dbReference>
<feature type="region of interest" description="Disordered" evidence="1">
    <location>
        <begin position="214"/>
        <end position="276"/>
    </location>
</feature>
<feature type="region of interest" description="Disordered" evidence="1">
    <location>
        <begin position="19"/>
        <end position="143"/>
    </location>
</feature>
<evidence type="ECO:0000313" key="4">
    <source>
        <dbReference type="Proteomes" id="UP001375240"/>
    </source>
</evidence>
<proteinExistence type="predicted"/>
<feature type="compositionally biased region" description="Low complexity" evidence="1">
    <location>
        <begin position="743"/>
        <end position="762"/>
    </location>
</feature>
<organism evidence="3 4">
    <name type="scientific">Orbilia brochopaga</name>
    <dbReference type="NCBI Taxonomy" id="3140254"/>
    <lineage>
        <taxon>Eukaryota</taxon>
        <taxon>Fungi</taxon>
        <taxon>Dikarya</taxon>
        <taxon>Ascomycota</taxon>
        <taxon>Pezizomycotina</taxon>
        <taxon>Orbiliomycetes</taxon>
        <taxon>Orbiliales</taxon>
        <taxon>Orbiliaceae</taxon>
        <taxon>Orbilia</taxon>
    </lineage>
</organism>
<evidence type="ECO:0000256" key="1">
    <source>
        <dbReference type="SAM" id="MobiDB-lite"/>
    </source>
</evidence>
<feature type="compositionally biased region" description="Polar residues" evidence="1">
    <location>
        <begin position="593"/>
        <end position="608"/>
    </location>
</feature>
<accession>A0AAV9UV52</accession>
<feature type="region of interest" description="Disordered" evidence="1">
    <location>
        <begin position="1328"/>
        <end position="1360"/>
    </location>
</feature>
<gene>
    <name evidence="3" type="ORF">TWF696_005793</name>
</gene>
<evidence type="ECO:0000313" key="3">
    <source>
        <dbReference type="EMBL" id="KAK6349509.1"/>
    </source>
</evidence>
<feature type="compositionally biased region" description="Basic and acidic residues" evidence="1">
    <location>
        <begin position="1094"/>
        <end position="1105"/>
    </location>
</feature>
<feature type="region of interest" description="Disordered" evidence="1">
    <location>
        <begin position="814"/>
        <end position="885"/>
    </location>
</feature>
<feature type="compositionally biased region" description="Low complexity" evidence="1">
    <location>
        <begin position="480"/>
        <end position="491"/>
    </location>
</feature>
<feature type="compositionally biased region" description="Low complexity" evidence="1">
    <location>
        <begin position="395"/>
        <end position="420"/>
    </location>
</feature>
<feature type="compositionally biased region" description="Basic and acidic residues" evidence="1">
    <location>
        <begin position="1343"/>
        <end position="1356"/>
    </location>
</feature>
<feature type="compositionally biased region" description="Polar residues" evidence="1">
    <location>
        <begin position="329"/>
        <end position="338"/>
    </location>
</feature>
<feature type="compositionally biased region" description="Low complexity" evidence="1">
    <location>
        <begin position="315"/>
        <end position="328"/>
    </location>
</feature>
<feature type="compositionally biased region" description="Low complexity" evidence="1">
    <location>
        <begin position="89"/>
        <end position="102"/>
    </location>
</feature>
<feature type="region of interest" description="Disordered" evidence="1">
    <location>
        <begin position="578"/>
        <end position="646"/>
    </location>
</feature>
<feature type="region of interest" description="Disordered" evidence="1">
    <location>
        <begin position="1064"/>
        <end position="1225"/>
    </location>
</feature>
<feature type="compositionally biased region" description="Basic and acidic residues" evidence="1">
    <location>
        <begin position="339"/>
        <end position="353"/>
    </location>
</feature>
<dbReference type="InterPro" id="IPR013087">
    <property type="entry name" value="Znf_C2H2_type"/>
</dbReference>
<feature type="compositionally biased region" description="Low complexity" evidence="1">
    <location>
        <begin position="118"/>
        <end position="130"/>
    </location>
</feature>
<protein>
    <recommendedName>
        <fullName evidence="2">C2H2-type domain-containing protein</fullName>
    </recommendedName>
</protein>
<feature type="compositionally biased region" description="Basic and acidic residues" evidence="1">
    <location>
        <begin position="131"/>
        <end position="143"/>
    </location>
</feature>
<feature type="compositionally biased region" description="Polar residues" evidence="1">
    <location>
        <begin position="302"/>
        <end position="314"/>
    </location>
</feature>
<feature type="region of interest" description="Disordered" evidence="1">
    <location>
        <begin position="743"/>
        <end position="793"/>
    </location>
</feature>
<feature type="compositionally biased region" description="Low complexity" evidence="1">
    <location>
        <begin position="25"/>
        <end position="39"/>
    </location>
</feature>
<sequence length="1468" mass="157115">MAGNYYAPAFAYGTSFSQSQPFQEQYPSTGTQSSQSYYSNEHPQTNKASSAARPSALEHRHATTQYNGLHFPAPTPVRQTGTSNDGSRAAGATSGVAGSVTGRSHEPATGYGSAGLYQSSTNSTSSQPSRPRTDGAARHHDRAEQALSAAGWNAGSSASSVSNTVSGAAPSTDYGYSYQKSDPVSQQTYYGAQRSSATNTLQSAPVHTSYDHAASYNSSAQRTQASNAADSRHSQPYRQTAQSTASASYGRAYENTPSRTDMSSLSAGGHHQTSEYGRTYQDDTEQNQSYLQHIYTLPQPTPSRTTAETTNSYFSSAHSSEPSYVSSSQPAKPSTHHQTTYERPMRDSARDDNIAPPSTHSYTATTSSRPNQQWYQNHNPRDSTQSHGLIPGHISSSAPTTQTVASTAPAAPVPASQQTTSSAPQHASQPKKQRVSASQKSPTARPRASRKAKAGATVTASPPVVDLTASSEPPQHTFYPAASTSSSQPPSMHRNPGAEKSGKATTSKSSVPVQALTINVAPVSDTVSGQPPSGSSEPMMDLASMEQHMREMVEKMREYQQKDPTAFQQVWENVKRSGPAAAGAKNAAPLPISASTSTPGMNSPSQGVASLAKPPRQPGHQSATATATLDGGRNTPVPGSAASEAQKTVWPATKKVALSKTASKFFANHGQKCSESVIMSLLDFGPTFSELCQKLEAKGYKFERNKFAIELLKTTDSESLAGGKATASTAAPAISAATPATSIVPSSVPTATTTTHSTDPHTQFITPQSIKSFNPRNIKDSIPSFPPPDNSYDPLNNFVAPSMIYREVYPTHFSQPESNVRSEEQSTAPAPAHSPSPAPASPELSIPAPVSVPERTKRKKSMSKKRVSLAKQSQIPSNGAIETPHTPTLTIAMTTSQVPVAPQPSFPPADREEAMPDASPVAMAPPISRLEPLYNSQTAQMPYVQPNAEDSDALLRLQSKLQAQLSKFETLEAPRQPPPPLQRTLPSSRPPMPQPPPSRKTVLQKPPALDSKKALRRNTYDSQTIVHAVLLATGRHPMYEGLNNRMGILKKVHPKSFDNNTDLAQLPWDVYDPPPAPLPGEEKKGKRSVIVDEGESRGRKRERDPVPFTPGTLRADPETLTPTPSEGTTRGKRGRPRGSRGVTRGSARGRESAIGHRAGSVQGHASGADSSTAANAHKYGTVTRVNINTLNRGSNGGGDGAGKKRKHGDSPHSRNPGSPRESNGRRSLLPVFKCQWENCDQELQNLDTLRRHLVKKHKIENNQGVLPCCWGDCGSLIPILSQDPETGKKIIKQHRKRINFGTGAAWDNHVLGEHLKLVKDQLGEGMSVKGARSVSRGSSAHSVEGRIRSMSRDRNGRSITPVITPAPFGYKFTPPPGFSSNSQFRLAHELDNGLPNEQKILGEELARAERTGAGMEFYGTSMVPGIDYDDAKGYATKSKKLTKDLSVLPAIPVPKADKAKKDNEGIGK</sequence>
<feature type="compositionally biased region" description="Polar residues" evidence="1">
    <location>
        <begin position="1183"/>
        <end position="1192"/>
    </location>
</feature>
<feature type="compositionally biased region" description="Polar residues" evidence="1">
    <location>
        <begin position="763"/>
        <end position="775"/>
    </location>
</feature>
<feature type="compositionally biased region" description="Polar residues" evidence="1">
    <location>
        <begin position="77"/>
        <end position="86"/>
    </location>
</feature>